<dbReference type="RefSeq" id="WP_096466468.1">
    <property type="nucleotide sequence ID" value="NZ_AP017312.1"/>
</dbReference>
<reference evidence="7 8" key="1">
    <citation type="submission" date="2015-12" db="EMBL/GenBank/DDBJ databases">
        <title>Genome sequence of Aneurinibacillus soli.</title>
        <authorList>
            <person name="Lee J.S."/>
            <person name="Lee K.C."/>
            <person name="Kim K.K."/>
            <person name="Lee B.W."/>
        </authorList>
    </citation>
    <scope>NUCLEOTIDE SEQUENCE [LARGE SCALE GENOMIC DNA]</scope>
    <source>
        <strain evidence="7 8">CB4</strain>
    </source>
</reference>
<sequence length="240" mass="26274">MNEVNIGIAFLAGVISFLSPCVFPLVPAYLAQLTGGHVDGQKIAADRSVILTRSLGFILGFTSVFLLLGASSSFIGQWFLAYREWLEKIGGVVIIVFGLQMAGLFSLRILLMEKRLKMPEFSHKGMNFARSMLFGFVFGAGWSPCIGLVLSSILILASQSGTMLTGMMLLFVYSLGLGIPFLIVSLVWSQSLNKIRKINKYLPTIQKVNGWLMVALGIMLYTGSFEIVSTYFSSLLPASF</sequence>
<dbReference type="EC" id="1.8.1.8" evidence="7"/>
<keyword evidence="5" id="KW-0472">Membrane</keyword>
<dbReference type="GO" id="GO:0017004">
    <property type="term" value="P:cytochrome complex assembly"/>
    <property type="evidence" value="ECO:0007669"/>
    <property type="project" value="InterPro"/>
</dbReference>
<evidence type="ECO:0000256" key="4">
    <source>
        <dbReference type="ARBA" id="ARBA00022989"/>
    </source>
</evidence>
<dbReference type="GO" id="GO:0047134">
    <property type="term" value="F:protein-disulfide reductase [NAD(P)H] activity"/>
    <property type="evidence" value="ECO:0007669"/>
    <property type="project" value="UniProtKB-EC"/>
</dbReference>
<comment type="subcellular location">
    <subcellularLocation>
        <location evidence="1">Membrane</location>
        <topology evidence="1">Multi-pass membrane protein</topology>
    </subcellularLocation>
</comment>
<evidence type="ECO:0000313" key="8">
    <source>
        <dbReference type="Proteomes" id="UP000217696"/>
    </source>
</evidence>
<evidence type="ECO:0000259" key="6">
    <source>
        <dbReference type="Pfam" id="PF02683"/>
    </source>
</evidence>
<dbReference type="PANTHER" id="PTHR31272:SF4">
    <property type="entry name" value="CYTOCHROME C-TYPE BIOGENESIS PROTEIN HI_1454-RELATED"/>
    <property type="match status" value="1"/>
</dbReference>
<keyword evidence="8" id="KW-1185">Reference proteome</keyword>
<evidence type="ECO:0000256" key="3">
    <source>
        <dbReference type="ARBA" id="ARBA00022692"/>
    </source>
</evidence>
<gene>
    <name evidence="7" type="primary">dsbD</name>
    <name evidence="7" type="ORF">CB4_02924</name>
</gene>
<evidence type="ECO:0000256" key="1">
    <source>
        <dbReference type="ARBA" id="ARBA00004141"/>
    </source>
</evidence>
<evidence type="ECO:0000256" key="2">
    <source>
        <dbReference type="ARBA" id="ARBA00006143"/>
    </source>
</evidence>
<feature type="domain" description="Cytochrome C biogenesis protein transmembrane" evidence="6">
    <location>
        <begin position="6"/>
        <end position="221"/>
    </location>
</feature>
<dbReference type="AlphaFoldDB" id="A0A0U5BDD7"/>
<evidence type="ECO:0000313" key="7">
    <source>
        <dbReference type="EMBL" id="BAU28749.1"/>
    </source>
</evidence>
<keyword evidence="4" id="KW-1133">Transmembrane helix</keyword>
<dbReference type="OrthoDB" id="9803065at2"/>
<proteinExistence type="inferred from homology"/>
<dbReference type="GO" id="GO:0016020">
    <property type="term" value="C:membrane"/>
    <property type="evidence" value="ECO:0007669"/>
    <property type="project" value="UniProtKB-SubCell"/>
</dbReference>
<comment type="similarity">
    <text evidence="2">Belongs to the DsbD family.</text>
</comment>
<organism evidence="7 8">
    <name type="scientific">Aneurinibacillus soli</name>
    <dbReference type="NCBI Taxonomy" id="1500254"/>
    <lineage>
        <taxon>Bacteria</taxon>
        <taxon>Bacillati</taxon>
        <taxon>Bacillota</taxon>
        <taxon>Bacilli</taxon>
        <taxon>Bacillales</taxon>
        <taxon>Paenibacillaceae</taxon>
        <taxon>Aneurinibacillus group</taxon>
        <taxon>Aneurinibacillus</taxon>
    </lineage>
</organism>
<dbReference type="InterPro" id="IPR003834">
    <property type="entry name" value="Cyt_c_assmbl_TM_dom"/>
</dbReference>
<accession>A0A0U5BDD7</accession>
<evidence type="ECO:0000256" key="5">
    <source>
        <dbReference type="ARBA" id="ARBA00023136"/>
    </source>
</evidence>
<name>A0A0U5BDD7_9BACL</name>
<protein>
    <submittedName>
        <fullName evidence="7">Thiol:disulfide interchange protein DsbD</fullName>
        <ecNumber evidence="7">1.8.1.8</ecNumber>
    </submittedName>
</protein>
<dbReference type="PANTHER" id="PTHR31272">
    <property type="entry name" value="CYTOCHROME C-TYPE BIOGENESIS PROTEIN HI_1454-RELATED"/>
    <property type="match status" value="1"/>
</dbReference>
<dbReference type="Pfam" id="PF02683">
    <property type="entry name" value="DsbD_TM"/>
    <property type="match status" value="1"/>
</dbReference>
<dbReference type="KEGG" id="asoc:CB4_02924"/>
<keyword evidence="7" id="KW-0560">Oxidoreductase</keyword>
<dbReference type="InterPro" id="IPR051790">
    <property type="entry name" value="Cytochrome_c-biogenesis_DsbD"/>
</dbReference>
<keyword evidence="3" id="KW-0812">Transmembrane</keyword>
<dbReference type="Proteomes" id="UP000217696">
    <property type="component" value="Chromosome"/>
</dbReference>
<dbReference type="EMBL" id="AP017312">
    <property type="protein sequence ID" value="BAU28749.1"/>
    <property type="molecule type" value="Genomic_DNA"/>
</dbReference>